<comment type="caution">
    <text evidence="1">The sequence shown here is derived from an EMBL/GenBank/DDBJ whole genome shotgun (WGS) entry which is preliminary data.</text>
</comment>
<proteinExistence type="predicted"/>
<reference evidence="1" key="1">
    <citation type="submission" date="2018-11" db="EMBL/GenBank/DDBJ databases">
        <title>The sequence and de novo assembly of Larimichthys crocea genome using PacBio and Hi-C technologies.</title>
        <authorList>
            <person name="Xu P."/>
            <person name="Chen B."/>
            <person name="Zhou Z."/>
            <person name="Ke Q."/>
            <person name="Wu Y."/>
            <person name="Bai H."/>
            <person name="Pu F."/>
        </authorList>
    </citation>
    <scope>NUCLEOTIDE SEQUENCE</scope>
    <source>
        <tissue evidence="1">Muscle</tissue>
    </source>
</reference>
<name>A0ACD3Q9H1_LARCR</name>
<gene>
    <name evidence="1" type="ORF">E3U43_000725</name>
</gene>
<sequence>MSDRPIDESAFSSFRVGRDCETLNLSAAQWATAQPVHTDPVEREQHLCSAWFYAVIGTVTTSGYRAWLPAIHQSKASVIALSLFLSLRLLDTAAELWFGQISPHSEMETLLKFGSMYQIVPVAPGEQQTAGGAGGSPLKKKLAHEGRPLVMAGMLGCVFVLAAVVAWCYYAASVRKAQLLKAELLDLNKDGFIIRNQAGAVIFSMTFRSGTLDLDSCSKEGNILSCTQSDSGKLNFFIQTVRPKDTVMCYRVRWEELQNKHSVEHAMAYNDSHWYGGAETATQYWPVRIHGEEKPQPFITSDVYSNRNAFGGILERYWLSSNATAIKINDSVPFHLGWSEKDGTLRFQARYEDSPFRPPEGQQALPELSYRVCVGSDVTSIHKYMVRRYFPKPIKVPSPEVFKQPLWSTWALHKTAVTQEKLLRYASDITKHGFTCSHLELDDRYTADYGEFDFDPQKFPNASGMFDELREDGFQVSLWTHPFINYDSINFGVAVEKGLFVREPSGELPALVRWWNGIGGILDFTNPDAREWYSSHLRMLKQRYDVTSFKFDAGETSYLPRQFSTLVPLSDPSTFTRRYSEMAIPFSERAELRVGYQSQDVSCFFRIIDRDSVWGYELGLKSIIPTVLTISILGYQFVLPDMIGGNAYPNRTAGGSDGKNSLPDRELYIRWLELSAFMPAMQFSIPPWAYDSEVNTQSVLDEKNRSAQHSKHRGKNKIKKQSEIK</sequence>
<accession>A0ACD3Q9H1</accession>
<dbReference type="EMBL" id="CM011695">
    <property type="protein sequence ID" value="TMS03836.1"/>
    <property type="molecule type" value="Genomic_DNA"/>
</dbReference>
<organism evidence="1 2">
    <name type="scientific">Larimichthys crocea</name>
    <name type="common">Large yellow croaker</name>
    <name type="synonym">Pseudosciaena crocea</name>
    <dbReference type="NCBI Taxonomy" id="215358"/>
    <lineage>
        <taxon>Eukaryota</taxon>
        <taxon>Metazoa</taxon>
        <taxon>Chordata</taxon>
        <taxon>Craniata</taxon>
        <taxon>Vertebrata</taxon>
        <taxon>Euteleostomi</taxon>
        <taxon>Actinopterygii</taxon>
        <taxon>Neopterygii</taxon>
        <taxon>Teleostei</taxon>
        <taxon>Neoteleostei</taxon>
        <taxon>Acanthomorphata</taxon>
        <taxon>Eupercaria</taxon>
        <taxon>Sciaenidae</taxon>
        <taxon>Larimichthys</taxon>
    </lineage>
</organism>
<dbReference type="Proteomes" id="UP000793456">
    <property type="component" value="Chromosome XXII"/>
</dbReference>
<evidence type="ECO:0000313" key="2">
    <source>
        <dbReference type="Proteomes" id="UP000793456"/>
    </source>
</evidence>
<keyword evidence="2" id="KW-1185">Reference proteome</keyword>
<evidence type="ECO:0000313" key="1">
    <source>
        <dbReference type="EMBL" id="TMS03836.1"/>
    </source>
</evidence>
<protein>
    <submittedName>
        <fullName evidence="1">Uncharacterized protein</fullName>
    </submittedName>
</protein>